<evidence type="ECO:0000256" key="1">
    <source>
        <dbReference type="SAM" id="MobiDB-lite"/>
    </source>
</evidence>
<comment type="caution">
    <text evidence="3">The sequence shown here is derived from an EMBL/GenBank/DDBJ whole genome shotgun (WGS) entry which is preliminary data.</text>
</comment>
<keyword evidence="2" id="KW-0812">Transmembrane</keyword>
<name>A0A0G1XIY4_9BACT</name>
<dbReference type="AlphaFoldDB" id="A0A0G1XIY4"/>
<feature type="compositionally biased region" description="Low complexity" evidence="1">
    <location>
        <begin position="94"/>
        <end position="109"/>
    </location>
</feature>
<proteinExistence type="predicted"/>
<feature type="transmembrane region" description="Helical" evidence="2">
    <location>
        <begin position="20"/>
        <end position="42"/>
    </location>
</feature>
<dbReference type="EMBL" id="LCRF01000022">
    <property type="protein sequence ID" value="KKW31163.1"/>
    <property type="molecule type" value="Genomic_DNA"/>
</dbReference>
<feature type="compositionally biased region" description="Polar residues" evidence="1">
    <location>
        <begin position="81"/>
        <end position="93"/>
    </location>
</feature>
<sequence length="123" mass="13635">MAEQSAIDKLKDKPKDERVVVASGIAISVVVILLVAWAFFFFRNIQKGTQQLNLSGGVQNQFNSSSVKQAQDQLNNIYNGTAQNQQDLQDIRNSNTSDQMQTQQQVNVQPGADTDQFTNTTTN</sequence>
<reference evidence="3 4" key="1">
    <citation type="journal article" date="2015" name="Nature">
        <title>rRNA introns, odd ribosomes, and small enigmatic genomes across a large radiation of phyla.</title>
        <authorList>
            <person name="Brown C.T."/>
            <person name="Hug L.A."/>
            <person name="Thomas B.C."/>
            <person name="Sharon I."/>
            <person name="Castelle C.J."/>
            <person name="Singh A."/>
            <person name="Wilkins M.J."/>
            <person name="Williams K.H."/>
            <person name="Banfield J.F."/>
        </authorList>
    </citation>
    <scope>NUCLEOTIDE SEQUENCE [LARGE SCALE GENOMIC DNA]</scope>
</reference>
<accession>A0A0G1XIY4</accession>
<evidence type="ECO:0000313" key="4">
    <source>
        <dbReference type="Proteomes" id="UP000034445"/>
    </source>
</evidence>
<gene>
    <name evidence="3" type="ORF">UY74_C0022G0019</name>
</gene>
<protein>
    <submittedName>
        <fullName evidence="3">Uncharacterized protein</fullName>
    </submittedName>
</protein>
<dbReference type="Proteomes" id="UP000034445">
    <property type="component" value="Unassembled WGS sequence"/>
</dbReference>
<keyword evidence="2" id="KW-0472">Membrane</keyword>
<evidence type="ECO:0000256" key="2">
    <source>
        <dbReference type="SAM" id="Phobius"/>
    </source>
</evidence>
<evidence type="ECO:0000313" key="3">
    <source>
        <dbReference type="EMBL" id="KKW31163.1"/>
    </source>
</evidence>
<feature type="region of interest" description="Disordered" evidence="1">
    <location>
        <begin position="81"/>
        <end position="123"/>
    </location>
</feature>
<organism evidence="3 4">
    <name type="scientific">Candidatus Kaiserbacteria bacterium GW2011_GWC2_52_8b</name>
    <dbReference type="NCBI Taxonomy" id="1618676"/>
    <lineage>
        <taxon>Bacteria</taxon>
        <taxon>Candidatus Kaiseribacteriota</taxon>
    </lineage>
</organism>
<keyword evidence="2" id="KW-1133">Transmembrane helix</keyword>